<feature type="non-terminal residue" evidence="1">
    <location>
        <position position="177"/>
    </location>
</feature>
<accession>A0ACA9SI23</accession>
<protein>
    <submittedName>
        <fullName evidence="1">27728_t:CDS:1</fullName>
    </submittedName>
</protein>
<evidence type="ECO:0000313" key="1">
    <source>
        <dbReference type="EMBL" id="CAG8838998.1"/>
    </source>
</evidence>
<comment type="caution">
    <text evidence="1">The sequence shown here is derived from an EMBL/GenBank/DDBJ whole genome shotgun (WGS) entry which is preliminary data.</text>
</comment>
<name>A0ACA9SI23_9GLOM</name>
<proteinExistence type="predicted"/>
<evidence type="ECO:0000313" key="2">
    <source>
        <dbReference type="Proteomes" id="UP000789920"/>
    </source>
</evidence>
<sequence>IMENIMSCIKITGCTVELIGSPNNELISSSLILATFYVNLSLSQIDKMESKVRCVEVRMMHICNNINYILHQLLIVQDTYGQDITFTIDSEECQQSLKNVEHFATALVEVGLRLCEHIAKPKINTVTSPANFAHMYLDFVIKFINRALEYSGIEESVEIRMRPLLASLRNIEDSLSS</sequence>
<keyword evidence="2" id="KW-1185">Reference proteome</keyword>
<dbReference type="EMBL" id="CAJVQC010122241">
    <property type="protein sequence ID" value="CAG8838998.1"/>
    <property type="molecule type" value="Genomic_DNA"/>
</dbReference>
<organism evidence="1 2">
    <name type="scientific">Racocetra persica</name>
    <dbReference type="NCBI Taxonomy" id="160502"/>
    <lineage>
        <taxon>Eukaryota</taxon>
        <taxon>Fungi</taxon>
        <taxon>Fungi incertae sedis</taxon>
        <taxon>Mucoromycota</taxon>
        <taxon>Glomeromycotina</taxon>
        <taxon>Glomeromycetes</taxon>
        <taxon>Diversisporales</taxon>
        <taxon>Gigasporaceae</taxon>
        <taxon>Racocetra</taxon>
    </lineage>
</organism>
<gene>
    <name evidence="1" type="ORF">RPERSI_LOCUS30882</name>
</gene>
<feature type="non-terminal residue" evidence="1">
    <location>
        <position position="1"/>
    </location>
</feature>
<dbReference type="Proteomes" id="UP000789920">
    <property type="component" value="Unassembled WGS sequence"/>
</dbReference>
<reference evidence="1" key="1">
    <citation type="submission" date="2021-06" db="EMBL/GenBank/DDBJ databases">
        <authorList>
            <person name="Kallberg Y."/>
            <person name="Tangrot J."/>
            <person name="Rosling A."/>
        </authorList>
    </citation>
    <scope>NUCLEOTIDE SEQUENCE</scope>
    <source>
        <strain evidence="1">MA461A</strain>
    </source>
</reference>